<evidence type="ECO:0000256" key="31">
    <source>
        <dbReference type="ARBA" id="ARBA00023242"/>
    </source>
</evidence>
<dbReference type="PROSITE" id="PS01128">
    <property type="entry name" value="SHIKIMATE_KINASE"/>
    <property type="match status" value="1"/>
</dbReference>
<dbReference type="SMART" id="SM00298">
    <property type="entry name" value="CHROMO"/>
    <property type="match status" value="2"/>
</dbReference>
<dbReference type="Gene3D" id="6.10.140.1440">
    <property type="match status" value="1"/>
</dbReference>
<keyword evidence="29 37" id="KW-0057">Aromatic amino acid biosynthesis</keyword>
<evidence type="ECO:0000256" key="12">
    <source>
        <dbReference type="ARBA" id="ARBA00022490"/>
    </source>
</evidence>
<dbReference type="SUPFAM" id="SSF51569">
    <property type="entry name" value="Aldolase"/>
    <property type="match status" value="1"/>
</dbReference>
<reference evidence="47 48" key="1">
    <citation type="submission" date="2019-03" db="EMBL/GenBank/DDBJ databases">
        <title>Sequencing 23 genomes of Wallemia ichthyophaga.</title>
        <authorList>
            <person name="Gostincar C."/>
        </authorList>
    </citation>
    <scope>NUCLEOTIDE SEQUENCE [LARGE SCALE GENOMIC DNA]</scope>
    <source>
        <strain evidence="47 48">EXF-5753</strain>
    </source>
</reference>
<dbReference type="Gene3D" id="1.10.287.110">
    <property type="entry name" value="DnaJ domain"/>
    <property type="match status" value="1"/>
</dbReference>
<dbReference type="Pfam" id="PF13907">
    <property type="entry name" value="CHD1-like_C"/>
    <property type="match status" value="1"/>
</dbReference>
<dbReference type="PROSITE" id="PS51417">
    <property type="entry name" value="ARF"/>
    <property type="match status" value="1"/>
</dbReference>
<dbReference type="PRINTS" id="PR00625">
    <property type="entry name" value="JDOMAIN"/>
</dbReference>
<evidence type="ECO:0000256" key="7">
    <source>
        <dbReference type="ARBA" id="ARBA00007025"/>
    </source>
</evidence>
<evidence type="ECO:0000256" key="32">
    <source>
        <dbReference type="ARBA" id="ARBA00023268"/>
    </source>
</evidence>
<feature type="active site" description="Schiff-base intermediate with substrate; for 3-dehydroquinate dehydratase activity" evidence="37">
    <location>
        <position position="1709"/>
    </location>
</feature>
<dbReference type="GO" id="GO:0042393">
    <property type="term" value="F:histone binding"/>
    <property type="evidence" value="ECO:0007669"/>
    <property type="project" value="TreeGrafter"/>
</dbReference>
<dbReference type="SUPFAM" id="SSF55205">
    <property type="entry name" value="EPT/RTPC-like"/>
    <property type="match status" value="1"/>
</dbReference>
<dbReference type="SUPFAM" id="SSF56796">
    <property type="entry name" value="Dehydroquinate synthase-like"/>
    <property type="match status" value="1"/>
</dbReference>
<feature type="binding site" evidence="37">
    <location>
        <begin position="615"/>
        <end position="618"/>
    </location>
    <ligand>
        <name>7-phospho-2-dehydro-3-deoxy-D-arabino-heptonate</name>
        <dbReference type="ChEBI" id="CHEBI:58394"/>
    </ligand>
</feature>
<comment type="caution">
    <text evidence="47">The sequence shown here is derived from an EMBL/GenBank/DDBJ whole genome shotgun (WGS) entry which is preliminary data.</text>
</comment>
<dbReference type="Pfam" id="PF00176">
    <property type="entry name" value="SNF2-rel_dom"/>
    <property type="match status" value="1"/>
</dbReference>
<dbReference type="GO" id="GO:0005524">
    <property type="term" value="F:ATP binding"/>
    <property type="evidence" value="ECO:0007669"/>
    <property type="project" value="UniProtKB-UniRule"/>
</dbReference>
<evidence type="ECO:0000256" key="27">
    <source>
        <dbReference type="ARBA" id="ARBA00023125"/>
    </source>
</evidence>
<dbReference type="Pfam" id="PF23588">
    <property type="entry name" value="HTH_CHD1_Hrp3"/>
    <property type="match status" value="1"/>
</dbReference>
<dbReference type="FunFam" id="3.40.50.1970:FF:000007">
    <property type="entry name" value="Pentafunctional AROM polypeptide"/>
    <property type="match status" value="1"/>
</dbReference>
<feature type="compositionally biased region" description="Acidic residues" evidence="41">
    <location>
        <begin position="2218"/>
        <end position="2229"/>
    </location>
</feature>
<dbReference type="GO" id="GO:0003856">
    <property type="term" value="F:3-dehydroquinate synthase activity"/>
    <property type="evidence" value="ECO:0007669"/>
    <property type="project" value="UniProtKB-UniRule"/>
</dbReference>
<feature type="active site" description="Proton acceptor; for 3-dehydroquinate dehydratase activity" evidence="37">
    <location>
        <position position="1681"/>
    </location>
</feature>
<feature type="compositionally biased region" description="Polar residues" evidence="41">
    <location>
        <begin position="90"/>
        <end position="102"/>
    </location>
</feature>
<feature type="transmembrane region" description="Helical" evidence="42">
    <location>
        <begin position="284"/>
        <end position="307"/>
    </location>
</feature>
<dbReference type="EC" id="2.7.1.71" evidence="37"/>
<dbReference type="NCBIfam" id="TIGR01093">
    <property type="entry name" value="aroD"/>
    <property type="match status" value="1"/>
</dbReference>
<dbReference type="GO" id="GO:0004764">
    <property type="term" value="F:shikimate 3-dehydrogenase (NADP+) activity"/>
    <property type="evidence" value="ECO:0007669"/>
    <property type="project" value="UniProtKB-UniRule"/>
</dbReference>
<feature type="binding site" evidence="38">
    <location>
        <position position="3533"/>
    </location>
    <ligand>
        <name>GTP</name>
        <dbReference type="ChEBI" id="CHEBI:37565"/>
    </ligand>
</feature>
<evidence type="ECO:0000256" key="9">
    <source>
        <dbReference type="ARBA" id="ARBA00009948"/>
    </source>
</evidence>
<feature type="binding site" evidence="39">
    <location>
        <position position="3494"/>
    </location>
    <ligand>
        <name>Mg(2+)</name>
        <dbReference type="ChEBI" id="CHEBI:18420"/>
    </ligand>
</feature>
<dbReference type="Gene3D" id="3.65.10.10">
    <property type="entry name" value="Enolpyruvate transferase domain"/>
    <property type="match status" value="2"/>
</dbReference>
<dbReference type="GO" id="GO:0000785">
    <property type="term" value="C:chromatin"/>
    <property type="evidence" value="ECO:0007669"/>
    <property type="project" value="TreeGrafter"/>
</dbReference>
<dbReference type="Pfam" id="PF00271">
    <property type="entry name" value="Helicase_C"/>
    <property type="match status" value="1"/>
</dbReference>
<evidence type="ECO:0000313" key="48">
    <source>
        <dbReference type="Proteomes" id="UP000310189"/>
    </source>
</evidence>
<dbReference type="GO" id="GO:0005634">
    <property type="term" value="C:nucleus"/>
    <property type="evidence" value="ECO:0007669"/>
    <property type="project" value="UniProtKB-SubCell"/>
</dbReference>
<evidence type="ECO:0000256" key="15">
    <source>
        <dbReference type="ARBA" id="ARBA00022707"/>
    </source>
</evidence>
<dbReference type="Gene3D" id="1.20.1090.10">
    <property type="entry name" value="Dehydroquinate synthase-like - alpha domain"/>
    <property type="match status" value="1"/>
</dbReference>
<feature type="active site" description="Proton acceptor; for 3-dehydroquinate synthase activity" evidence="37">
    <location>
        <position position="700"/>
    </location>
</feature>
<dbReference type="FunFam" id="1.20.1090.10:FF:000007">
    <property type="entry name" value="Pentafunctional AROM polypeptide"/>
    <property type="match status" value="1"/>
</dbReference>
<dbReference type="UniPathway" id="UPA00053">
    <property type="reaction ID" value="UER00085"/>
</dbReference>
<dbReference type="Gene3D" id="3.20.20.70">
    <property type="entry name" value="Aldolase class I"/>
    <property type="match status" value="1"/>
</dbReference>
<feature type="region of interest" description="Disordered" evidence="41">
    <location>
        <begin position="3312"/>
        <end position="3365"/>
    </location>
</feature>
<dbReference type="NCBIfam" id="TIGR00231">
    <property type="entry name" value="small_GTP"/>
    <property type="match status" value="1"/>
</dbReference>
<dbReference type="NCBIfam" id="TIGR01809">
    <property type="entry name" value="Shik-DH-AROM"/>
    <property type="match status" value="1"/>
</dbReference>
<dbReference type="Pfam" id="PF01488">
    <property type="entry name" value="Shikimate_DH"/>
    <property type="match status" value="1"/>
</dbReference>
<keyword evidence="18 37" id="KW-0547">Nucleotide-binding</keyword>
<feature type="binding site" evidence="37">
    <location>
        <position position="551"/>
    </location>
    <ligand>
        <name>7-phospho-2-dehydro-3-deoxy-D-arabino-heptonate</name>
        <dbReference type="ChEBI" id="CHEBI:58394"/>
    </ligand>
</feature>
<evidence type="ECO:0000259" key="43">
    <source>
        <dbReference type="PROSITE" id="PS50013"/>
    </source>
</evidence>
<evidence type="ECO:0000256" key="5">
    <source>
        <dbReference type="ARBA" id="ARBA00004842"/>
    </source>
</evidence>
<dbReference type="InterPro" id="IPR000330">
    <property type="entry name" value="SNF2_N"/>
</dbReference>
<dbReference type="HAMAP" id="MF_03143">
    <property type="entry name" value="Pentafunct_AroM"/>
    <property type="match status" value="1"/>
</dbReference>
<comment type="pathway">
    <text evidence="5 37">Metabolic intermediate biosynthesis; chorismate biosynthesis; chorismate from D-erythrose 4-phosphate and phosphoenolpyruvate: step 5/7.</text>
</comment>
<dbReference type="GO" id="GO:0016887">
    <property type="term" value="F:ATP hydrolysis activity"/>
    <property type="evidence" value="ECO:0007669"/>
    <property type="project" value="TreeGrafter"/>
</dbReference>
<keyword evidence="39" id="KW-0460">Magnesium</keyword>
<feature type="region of interest" description="Disordered" evidence="41">
    <location>
        <begin position="48"/>
        <end position="102"/>
    </location>
</feature>
<comment type="catalytic activity">
    <reaction evidence="37">
        <text>3-dehydroquinate = 3-dehydroshikimate + H2O</text>
        <dbReference type="Rhea" id="RHEA:21096"/>
        <dbReference type="ChEBI" id="CHEBI:15377"/>
        <dbReference type="ChEBI" id="CHEBI:16630"/>
        <dbReference type="ChEBI" id="CHEBI:32364"/>
        <dbReference type="EC" id="4.2.1.10"/>
    </reaction>
</comment>
<dbReference type="InterPro" id="IPR018253">
    <property type="entry name" value="DnaJ_domain_CS"/>
</dbReference>
<dbReference type="Pfam" id="PF00385">
    <property type="entry name" value="Chromo"/>
    <property type="match status" value="1"/>
</dbReference>
<feature type="domain" description="Chromo" evidence="43">
    <location>
        <begin position="2280"/>
        <end position="2352"/>
    </location>
</feature>
<keyword evidence="42" id="KW-0812">Transmembrane</keyword>
<feature type="binding site" evidence="37">
    <location>
        <begin position="560"/>
        <end position="561"/>
    </location>
    <ligand>
        <name>NAD(+)</name>
        <dbReference type="ChEBI" id="CHEBI:57540"/>
    </ligand>
</feature>
<dbReference type="HAMAP" id="MF_00109">
    <property type="entry name" value="Shikimate_kinase"/>
    <property type="match status" value="1"/>
</dbReference>
<dbReference type="InterPro" id="IPR016037">
    <property type="entry name" value="DHQ_synth_AroB"/>
</dbReference>
<keyword evidence="40" id="KW-0175">Coiled coil</keyword>
<feature type="compositionally biased region" description="Basic and acidic residues" evidence="41">
    <location>
        <begin position="2182"/>
        <end position="2193"/>
    </location>
</feature>
<dbReference type="PROSITE" id="PS00636">
    <property type="entry name" value="DNAJ_1"/>
    <property type="match status" value="1"/>
</dbReference>
<dbReference type="PROSITE" id="PS51192">
    <property type="entry name" value="HELICASE_ATP_BIND_1"/>
    <property type="match status" value="1"/>
</dbReference>
<dbReference type="Pfam" id="PF01202">
    <property type="entry name" value="SKI"/>
    <property type="match status" value="1"/>
</dbReference>
<dbReference type="CDD" id="cd08195">
    <property type="entry name" value="DHQS"/>
    <property type="match status" value="1"/>
</dbReference>
<dbReference type="Gene3D" id="3.40.50.720">
    <property type="entry name" value="NAD(P)-binding Rossmann-like Domain"/>
    <property type="match status" value="1"/>
</dbReference>
<gene>
    <name evidence="47" type="ORF">E3P99_02738</name>
</gene>
<comment type="subcellular location">
    <subcellularLocation>
        <location evidence="3 37">Cytoplasm</location>
    </subcellularLocation>
    <subcellularLocation>
        <location evidence="2">Endoplasmic reticulum membrane</location>
        <topology evidence="2">Single-pass membrane protein</topology>
    </subcellularLocation>
    <subcellularLocation>
        <location evidence="1">Nucleus</location>
    </subcellularLocation>
</comment>
<feature type="binding site" evidence="37">
    <location>
        <begin position="689"/>
        <end position="693"/>
    </location>
    <ligand>
        <name>7-phospho-2-dehydro-3-deoxy-D-arabino-heptonate</name>
        <dbReference type="ChEBI" id="CHEBI:58394"/>
    </ligand>
</feature>
<dbReference type="SMART" id="SM01176">
    <property type="entry name" value="DUF4208"/>
    <property type="match status" value="1"/>
</dbReference>
<evidence type="ECO:0000256" key="38">
    <source>
        <dbReference type="PIRSR" id="PIRSR606689-1"/>
    </source>
</evidence>
<feature type="compositionally biased region" description="Acidic residues" evidence="41">
    <location>
        <begin position="2156"/>
        <end position="2165"/>
    </location>
</feature>
<keyword evidence="22 37" id="KW-0862">Zinc</keyword>
<feature type="region of interest" description="Shikimate dehydrogenase" evidence="37">
    <location>
        <begin position="1789"/>
        <end position="3645"/>
    </location>
</feature>
<dbReference type="SUPFAM" id="SSF52540">
    <property type="entry name" value="P-loop containing nucleoside triphosphate hydrolases"/>
    <property type="match status" value="4"/>
</dbReference>
<comment type="similarity">
    <text evidence="8">In the N-terminal section; belongs to the shikimate kinase family.</text>
</comment>
<dbReference type="PRINTS" id="PR00328">
    <property type="entry name" value="SAR1GTPBP"/>
</dbReference>
<dbReference type="Gene3D" id="3.40.50.300">
    <property type="entry name" value="P-loop containing nucleotide triphosphate hydrolases"/>
    <property type="match status" value="3"/>
</dbReference>
<dbReference type="Gene3D" id="3.40.50.10810">
    <property type="entry name" value="Tandem AAA-ATPase domain"/>
    <property type="match status" value="1"/>
</dbReference>
<dbReference type="Pfam" id="PF00226">
    <property type="entry name" value="DnaJ"/>
    <property type="match status" value="1"/>
</dbReference>
<feature type="binding site" evidence="37">
    <location>
        <position position="582"/>
    </location>
    <ligand>
        <name>NAD(+)</name>
        <dbReference type="ChEBI" id="CHEBI:57540"/>
    </ligand>
</feature>
<dbReference type="EC" id="1.1.1.25" evidence="37"/>
<dbReference type="PANTHER" id="PTHR45623:SF14">
    <property type="entry name" value="CHROMODOMAIN-HELICASE-DNA-BINDING PROTEIN 1"/>
    <property type="match status" value="1"/>
</dbReference>
<dbReference type="SUPFAM" id="SSF54160">
    <property type="entry name" value="Chromo domain-like"/>
    <property type="match status" value="2"/>
</dbReference>
<keyword evidence="21" id="KW-0256">Endoplasmic reticulum</keyword>
<dbReference type="FunFam" id="3.20.20.70:FF:000135">
    <property type="entry name" value="Pentafunctional AROM polypeptide"/>
    <property type="match status" value="1"/>
</dbReference>
<feature type="active site" description="Proton acceptor; for 3-dehydroquinate synthase activity" evidence="37">
    <location>
        <position position="685"/>
    </location>
</feature>
<dbReference type="FunFam" id="3.40.50.300:FF:000286">
    <property type="entry name" value="ADP-ribosylation factor 6"/>
    <property type="match status" value="1"/>
</dbReference>
<dbReference type="Gene3D" id="1.10.10.60">
    <property type="entry name" value="Homeodomain-like"/>
    <property type="match status" value="1"/>
</dbReference>
<keyword evidence="28 38" id="KW-0342">GTP-binding</keyword>
<evidence type="ECO:0000256" key="8">
    <source>
        <dbReference type="ARBA" id="ARBA00009349"/>
    </source>
</evidence>
<dbReference type="Pfam" id="PF01487">
    <property type="entry name" value="DHquinase_I"/>
    <property type="match status" value="1"/>
</dbReference>
<dbReference type="CDD" id="cd18659">
    <property type="entry name" value="CD2_tandem"/>
    <property type="match status" value="1"/>
</dbReference>
<feature type="binding site" evidence="37">
    <location>
        <position position="712"/>
    </location>
    <ligand>
        <name>7-phospho-2-dehydro-3-deoxy-D-arabino-heptonate</name>
        <dbReference type="ChEBI" id="CHEBI:58394"/>
    </ligand>
</feature>
<dbReference type="PANTHER" id="PTHR45623">
    <property type="entry name" value="CHROMODOMAIN-HELICASE-DNA-BINDING PROTEIN 3-RELATED-RELATED"/>
    <property type="match status" value="1"/>
</dbReference>
<comment type="similarity">
    <text evidence="37">In the 3rd section; belongs to the shikimate kinase family.</text>
</comment>
<keyword evidence="25" id="KW-0653">Protein transport</keyword>
<dbReference type="InterPro" id="IPR041838">
    <property type="entry name" value="Arf6"/>
</dbReference>
<dbReference type="GO" id="GO:0004765">
    <property type="term" value="F:shikimate kinase activity"/>
    <property type="evidence" value="ECO:0007669"/>
    <property type="project" value="UniProtKB-UniRule"/>
</dbReference>
<dbReference type="PROSITE" id="PS50076">
    <property type="entry name" value="DNAJ_2"/>
    <property type="match status" value="1"/>
</dbReference>
<organism evidence="47 48">
    <name type="scientific">Wallemia hederae</name>
    <dbReference type="NCBI Taxonomy" id="1540922"/>
    <lineage>
        <taxon>Eukaryota</taxon>
        <taxon>Fungi</taxon>
        <taxon>Dikarya</taxon>
        <taxon>Basidiomycota</taxon>
        <taxon>Wallemiomycotina</taxon>
        <taxon>Wallemiomycetes</taxon>
        <taxon>Wallemiales</taxon>
        <taxon>Wallemiaceae</taxon>
        <taxon>Wallemia</taxon>
    </lineage>
</organism>
<dbReference type="InterPro" id="IPR006264">
    <property type="entry name" value="EPSP_synthase"/>
</dbReference>
<feature type="domain" description="J" evidence="44">
    <location>
        <begin position="116"/>
        <end position="180"/>
    </location>
</feature>
<evidence type="ECO:0000256" key="29">
    <source>
        <dbReference type="ARBA" id="ARBA00023141"/>
    </source>
</evidence>
<dbReference type="InterPro" id="IPR036869">
    <property type="entry name" value="J_dom_sf"/>
</dbReference>
<dbReference type="Pfam" id="PF00275">
    <property type="entry name" value="EPSP_synthase"/>
    <property type="match status" value="1"/>
</dbReference>
<evidence type="ECO:0000256" key="21">
    <source>
        <dbReference type="ARBA" id="ARBA00022824"/>
    </source>
</evidence>
<keyword evidence="23 37" id="KW-0067">ATP-binding</keyword>
<evidence type="ECO:0000259" key="45">
    <source>
        <dbReference type="PROSITE" id="PS51192"/>
    </source>
</evidence>
<dbReference type="SMART" id="SM00175">
    <property type="entry name" value="RAB"/>
    <property type="match status" value="1"/>
</dbReference>
<dbReference type="InterPro" id="IPR056302">
    <property type="entry name" value="CHD1-2/Hrp3_HTH"/>
</dbReference>
<dbReference type="SMART" id="SM00177">
    <property type="entry name" value="ARF"/>
    <property type="match status" value="1"/>
</dbReference>
<dbReference type="GO" id="GO:0003682">
    <property type="term" value="F:chromatin binding"/>
    <property type="evidence" value="ECO:0007669"/>
    <property type="project" value="TreeGrafter"/>
</dbReference>
<feature type="domain" description="Helicase C-terminal" evidence="46">
    <location>
        <begin position="2776"/>
        <end position="2932"/>
    </location>
</feature>
<dbReference type="Pfam" id="PF08501">
    <property type="entry name" value="Shikimate_dh_N"/>
    <property type="match status" value="1"/>
</dbReference>
<feature type="binding site" evidence="37">
    <location>
        <begin position="535"/>
        <end position="537"/>
    </location>
    <ligand>
        <name>NAD(+)</name>
        <dbReference type="ChEBI" id="CHEBI:57540"/>
    </ligand>
</feature>
<feature type="binding site" evidence="38">
    <location>
        <begin position="3487"/>
        <end position="3494"/>
    </location>
    <ligand>
        <name>GTP</name>
        <dbReference type="ChEBI" id="CHEBI:37565"/>
    </ligand>
</feature>
<dbReference type="CDD" id="cd00502">
    <property type="entry name" value="DHQase_I"/>
    <property type="match status" value="1"/>
</dbReference>
<feature type="binding site" evidence="38">
    <location>
        <begin position="3589"/>
        <end position="3592"/>
    </location>
    <ligand>
        <name>GTP</name>
        <dbReference type="ChEBI" id="CHEBI:37565"/>
    </ligand>
</feature>
<keyword evidence="27" id="KW-0238">DNA-binding</keyword>
<comment type="catalytic activity">
    <reaction evidence="35 37">
        <text>shikimate + ATP = 3-phosphoshikimate + ADP + H(+)</text>
        <dbReference type="Rhea" id="RHEA:13121"/>
        <dbReference type="ChEBI" id="CHEBI:15378"/>
        <dbReference type="ChEBI" id="CHEBI:30616"/>
        <dbReference type="ChEBI" id="CHEBI:36208"/>
        <dbReference type="ChEBI" id="CHEBI:145989"/>
        <dbReference type="ChEBI" id="CHEBI:456216"/>
        <dbReference type="EC" id="2.7.1.71"/>
    </reaction>
</comment>
<feature type="binding site" evidence="37">
    <location>
        <position position="583"/>
    </location>
    <ligand>
        <name>7-phospho-2-dehydro-3-deoxy-D-arabino-heptonate</name>
        <dbReference type="ChEBI" id="CHEBI:58394"/>
    </ligand>
</feature>
<dbReference type="InterPro" id="IPR001623">
    <property type="entry name" value="DnaJ_domain"/>
</dbReference>
<dbReference type="InterPro" id="IPR023193">
    <property type="entry name" value="EPSP_synthase_CS"/>
</dbReference>
<feature type="compositionally biased region" description="Low complexity" evidence="41">
    <location>
        <begin position="3313"/>
        <end position="3328"/>
    </location>
</feature>
<dbReference type="Gene3D" id="3.40.50.10860">
    <property type="entry name" value="Leucine Dehydrogenase, chain A, domain 1"/>
    <property type="match status" value="1"/>
</dbReference>
<comment type="caution">
    <text evidence="37">Lacks conserved residue(s) required for the propagation of feature annotation.</text>
</comment>
<feature type="compositionally biased region" description="Basic and acidic residues" evidence="41">
    <location>
        <begin position="171"/>
        <end position="185"/>
    </location>
</feature>
<feature type="binding site" evidence="37">
    <location>
        <begin position="467"/>
        <end position="469"/>
    </location>
    <ligand>
        <name>NAD(+)</name>
        <dbReference type="ChEBI" id="CHEBI:57540"/>
    </ligand>
</feature>
<feature type="binding site" evidence="37">
    <location>
        <position position="611"/>
    </location>
    <ligand>
        <name>NAD(+)</name>
        <dbReference type="ChEBI" id="CHEBI:57540"/>
    </ligand>
</feature>
<dbReference type="InterPro" id="IPR036291">
    <property type="entry name" value="NAD(P)-bd_dom_sf"/>
</dbReference>
<dbReference type="CDD" id="cd00464">
    <property type="entry name" value="SK"/>
    <property type="match status" value="1"/>
</dbReference>
<dbReference type="GO" id="GO:0003677">
    <property type="term" value="F:DNA binding"/>
    <property type="evidence" value="ECO:0007669"/>
    <property type="project" value="UniProtKB-KW"/>
</dbReference>
<dbReference type="GO" id="GO:0034728">
    <property type="term" value="P:nucleosome organization"/>
    <property type="evidence" value="ECO:0007669"/>
    <property type="project" value="TreeGrafter"/>
</dbReference>
<dbReference type="GO" id="GO:0009423">
    <property type="term" value="P:chorismate biosynthetic process"/>
    <property type="evidence" value="ECO:0007669"/>
    <property type="project" value="UniProtKB-UniRule"/>
</dbReference>
<dbReference type="EC" id="4.2.3.4" evidence="37"/>
<dbReference type="FunFam" id="3.65.10.10:FF:000007">
    <property type="entry name" value="Pentafunctional AROM polypeptide"/>
    <property type="match status" value="1"/>
</dbReference>
<evidence type="ECO:0000256" key="10">
    <source>
        <dbReference type="ARBA" id="ARBA00010290"/>
    </source>
</evidence>
<comment type="similarity">
    <text evidence="37">In the 4th section; belongs to the type-I 3-dehydroquinase family.</text>
</comment>
<keyword evidence="19 37" id="KW-0418">Kinase</keyword>
<dbReference type="InterPro" id="IPR008289">
    <property type="entry name" value="Pentafunct_AroM"/>
</dbReference>
<evidence type="ECO:0000256" key="37">
    <source>
        <dbReference type="HAMAP-Rule" id="MF_03143"/>
    </source>
</evidence>
<dbReference type="InterPro" id="IPR030960">
    <property type="entry name" value="DHQS/DOIS_N"/>
</dbReference>
<dbReference type="NCBIfam" id="TIGR01356">
    <property type="entry name" value="aroA"/>
    <property type="match status" value="1"/>
</dbReference>
<dbReference type="Pfam" id="PF01761">
    <property type="entry name" value="DHQ_synthase"/>
    <property type="match status" value="1"/>
</dbReference>
<dbReference type="PROSITE" id="PS00104">
    <property type="entry name" value="EPSP_SYNTHASE_1"/>
    <property type="match status" value="1"/>
</dbReference>
<dbReference type="InterPro" id="IPR036968">
    <property type="entry name" value="Enolpyruvate_Tfrase_sf"/>
</dbReference>
<dbReference type="EMBL" id="SPNW01000041">
    <property type="protein sequence ID" value="TIA88193.1"/>
    <property type="molecule type" value="Genomic_DNA"/>
</dbReference>
<dbReference type="InterPro" id="IPR000623">
    <property type="entry name" value="Shikimate_kinase/TSH1"/>
</dbReference>
<feature type="domain" description="Chromo" evidence="43">
    <location>
        <begin position="2380"/>
        <end position="2440"/>
    </location>
</feature>
<dbReference type="Gene3D" id="2.40.50.40">
    <property type="match status" value="2"/>
</dbReference>
<evidence type="ECO:0000256" key="28">
    <source>
        <dbReference type="ARBA" id="ARBA00023134"/>
    </source>
</evidence>
<proteinExistence type="inferred from homology"/>
<evidence type="ECO:0000256" key="42">
    <source>
        <dbReference type="SAM" id="Phobius"/>
    </source>
</evidence>
<dbReference type="Proteomes" id="UP000310189">
    <property type="component" value="Unassembled WGS sequence"/>
</dbReference>
<dbReference type="InterPro" id="IPR001381">
    <property type="entry name" value="DHquinase_I"/>
</dbReference>
<feature type="binding site" evidence="39">
    <location>
        <position position="3511"/>
    </location>
    <ligand>
        <name>Mg(2+)</name>
        <dbReference type="ChEBI" id="CHEBI:18420"/>
    </ligand>
</feature>
<dbReference type="InterPro" id="IPR041121">
    <property type="entry name" value="SDH_C"/>
</dbReference>
<comment type="catalytic activity">
    <reaction evidence="34">
        <text>3-phosphoshikimate + phosphoenolpyruvate = 5-O-(1-carboxyvinyl)-3-phosphoshikimate + phosphate</text>
        <dbReference type="Rhea" id="RHEA:21256"/>
        <dbReference type="ChEBI" id="CHEBI:43474"/>
        <dbReference type="ChEBI" id="CHEBI:57701"/>
        <dbReference type="ChEBI" id="CHEBI:58702"/>
        <dbReference type="ChEBI" id="CHEBI:145989"/>
        <dbReference type="EC" id="2.5.1.19"/>
    </reaction>
    <physiologicalReaction direction="left-to-right" evidence="34">
        <dbReference type="Rhea" id="RHEA:21257"/>
    </physiologicalReaction>
</comment>
<dbReference type="CDD" id="cd01556">
    <property type="entry name" value="EPSP_synthase"/>
    <property type="match status" value="1"/>
</dbReference>
<evidence type="ECO:0000256" key="2">
    <source>
        <dbReference type="ARBA" id="ARBA00004389"/>
    </source>
</evidence>
<evidence type="ECO:0000256" key="16">
    <source>
        <dbReference type="ARBA" id="ARBA00022723"/>
    </source>
</evidence>
<dbReference type="CDD" id="cd04149">
    <property type="entry name" value="Arf6"/>
    <property type="match status" value="1"/>
</dbReference>
<evidence type="ECO:0000256" key="41">
    <source>
        <dbReference type="SAM" id="MobiDB-lite"/>
    </source>
</evidence>
<dbReference type="GO" id="GO:0140658">
    <property type="term" value="F:ATP-dependent chromatin remodeler activity"/>
    <property type="evidence" value="ECO:0007669"/>
    <property type="project" value="TreeGrafter"/>
</dbReference>
<feature type="region of interest" description="Disordered" evidence="41">
    <location>
        <begin position="2080"/>
        <end position="2102"/>
    </location>
</feature>
<feature type="active site" description="For EPSP synthase activity" evidence="37">
    <location>
        <position position="1275"/>
    </location>
</feature>
<dbReference type="SMART" id="SM00178">
    <property type="entry name" value="SAR"/>
    <property type="match status" value="1"/>
</dbReference>
<dbReference type="EC" id="2.5.1.19" evidence="37"/>
<dbReference type="InterPro" id="IPR010110">
    <property type="entry name" value="Shikimate_DH_AroM-type"/>
</dbReference>
<dbReference type="GO" id="GO:0046872">
    <property type="term" value="F:metal ion binding"/>
    <property type="evidence" value="ECO:0007669"/>
    <property type="project" value="UniProtKB-UniRule"/>
</dbReference>
<feature type="compositionally biased region" description="Basic residues" evidence="41">
    <location>
        <begin position="2170"/>
        <end position="2181"/>
    </location>
</feature>
<evidence type="ECO:0000256" key="6">
    <source>
        <dbReference type="ARBA" id="ARBA00006477"/>
    </source>
</evidence>
<dbReference type="InterPro" id="IPR023780">
    <property type="entry name" value="Chromo_domain"/>
</dbReference>
<dbReference type="SUPFAM" id="SSF53223">
    <property type="entry name" value="Aminoacid dehydrogenase-like, N-terminal domain"/>
    <property type="match status" value="1"/>
</dbReference>
<dbReference type="NCBIfam" id="TIGR01357">
    <property type="entry name" value="aroB"/>
    <property type="match status" value="1"/>
</dbReference>
<feature type="binding site" evidence="37">
    <location>
        <position position="567"/>
    </location>
    <ligand>
        <name>7-phospho-2-dehydro-3-deoxy-D-arabino-heptonate</name>
        <dbReference type="ChEBI" id="CHEBI:58394"/>
    </ligand>
</feature>
<comment type="pathway">
    <text evidence="37">Metabolic intermediate biosynthesis; chorismate biosynthesis; chorismate from D-erythrose 4-phosphate and phosphoenolpyruvate: step 3/7.</text>
</comment>
<dbReference type="Pfam" id="PF18196">
    <property type="entry name" value="Cdh1_DBD_1"/>
    <property type="match status" value="1"/>
</dbReference>
<feature type="binding site" evidence="37">
    <location>
        <position position="696"/>
    </location>
    <ligand>
        <name>7-phospho-2-dehydro-3-deoxy-D-arabino-heptonate</name>
        <dbReference type="ChEBI" id="CHEBI:58394"/>
    </ligand>
</feature>
<dbReference type="GO" id="GO:0005525">
    <property type="term" value="F:GTP binding"/>
    <property type="evidence" value="ECO:0007669"/>
    <property type="project" value="UniProtKB-KW"/>
</dbReference>
<dbReference type="InterPro" id="IPR006151">
    <property type="entry name" value="Shikm_DH/Glu-tRNA_Rdtase"/>
</dbReference>
<comment type="similarity">
    <text evidence="37">In the C-terminal section; belongs to the shikimate dehydrogenase family.</text>
</comment>
<evidence type="ECO:0000256" key="30">
    <source>
        <dbReference type="ARBA" id="ARBA00023239"/>
    </source>
</evidence>
<dbReference type="InterPro" id="IPR016197">
    <property type="entry name" value="Chromo-like_dom_sf"/>
</dbReference>
<dbReference type="InterPro" id="IPR038718">
    <property type="entry name" value="SNF2-like_sf"/>
</dbReference>
<feature type="region of interest" description="Disordered" evidence="41">
    <location>
        <begin position="2156"/>
        <end position="2243"/>
    </location>
</feature>
<dbReference type="InterPro" id="IPR015399">
    <property type="entry name" value="DUF1977_DnaJ-like"/>
</dbReference>
<keyword evidence="42" id="KW-1133">Transmembrane helix</keyword>
<dbReference type="FunFam" id="3.40.50.300:FF:001256">
    <property type="entry name" value="Pentafunctional AROM polypeptide"/>
    <property type="match status" value="1"/>
</dbReference>
<evidence type="ECO:0000259" key="44">
    <source>
        <dbReference type="PROSITE" id="PS50076"/>
    </source>
</evidence>
<dbReference type="GO" id="GO:0015031">
    <property type="term" value="P:protein transport"/>
    <property type="evidence" value="ECO:0007669"/>
    <property type="project" value="UniProtKB-KW"/>
</dbReference>
<keyword evidence="33" id="KW-0449">Lipoprotein</keyword>
<dbReference type="InterPro" id="IPR046346">
    <property type="entry name" value="Aminoacid_DH-like_N_sf"/>
</dbReference>
<evidence type="ECO:0000256" key="13">
    <source>
        <dbReference type="ARBA" id="ARBA00022605"/>
    </source>
</evidence>
<feature type="region of interest" description="Disordered" evidence="41">
    <location>
        <begin position="3025"/>
        <end position="3082"/>
    </location>
</feature>
<feature type="compositionally biased region" description="Basic and acidic residues" evidence="41">
    <location>
        <begin position="3025"/>
        <end position="3043"/>
    </location>
</feature>
<evidence type="ECO:0000259" key="46">
    <source>
        <dbReference type="PROSITE" id="PS51194"/>
    </source>
</evidence>
<dbReference type="InterPro" id="IPR005225">
    <property type="entry name" value="Small_GTP-bd"/>
</dbReference>
<comment type="catalytic activity">
    <reaction evidence="37">
        <text>shikimate + NADP(+) = 3-dehydroshikimate + NADPH + H(+)</text>
        <dbReference type="Rhea" id="RHEA:17737"/>
        <dbReference type="ChEBI" id="CHEBI:15378"/>
        <dbReference type="ChEBI" id="CHEBI:16630"/>
        <dbReference type="ChEBI" id="CHEBI:36208"/>
        <dbReference type="ChEBI" id="CHEBI:57783"/>
        <dbReference type="ChEBI" id="CHEBI:58349"/>
        <dbReference type="EC" id="1.1.1.25"/>
    </reaction>
</comment>
<dbReference type="SMART" id="SM00490">
    <property type="entry name" value="HELICc"/>
    <property type="match status" value="1"/>
</dbReference>
<comment type="similarity">
    <text evidence="37">In the 2nd section; belongs to the EPSP synthase family.</text>
</comment>
<evidence type="ECO:0000256" key="19">
    <source>
        <dbReference type="ARBA" id="ARBA00022777"/>
    </source>
</evidence>
<dbReference type="PROSITE" id="PS51194">
    <property type="entry name" value="HELICASE_CTER"/>
    <property type="match status" value="1"/>
</dbReference>
<comment type="subunit">
    <text evidence="37">Homodimer.</text>
</comment>
<evidence type="ECO:0000256" key="11">
    <source>
        <dbReference type="ARBA" id="ARBA00022448"/>
    </source>
</evidence>
<keyword evidence="20" id="KW-0378">Hydrolase</keyword>
<comment type="similarity">
    <text evidence="7">Belongs to the SNF2/RAD54 helicase family.</text>
</comment>
<comment type="cofactor">
    <cofactor evidence="37">
        <name>Zn(2+)</name>
        <dbReference type="ChEBI" id="CHEBI:29105"/>
    </cofactor>
    <text evidence="37">Binds 2 Zn(2+) ions per subunit.</text>
</comment>
<keyword evidence="24 37" id="KW-0521">NADP</keyword>
<dbReference type="EC" id="4.2.1.10" evidence="37"/>
<feature type="binding site" evidence="37">
    <location>
        <begin position="504"/>
        <end position="507"/>
    </location>
    <ligand>
        <name>NAD(+)</name>
        <dbReference type="ChEBI" id="CHEBI:57540"/>
    </ligand>
</feature>
<dbReference type="InterPro" id="IPR056179">
    <property type="entry name" value="DHQS_C"/>
</dbReference>
<evidence type="ECO:0000256" key="3">
    <source>
        <dbReference type="ARBA" id="ARBA00004496"/>
    </source>
</evidence>
<dbReference type="Pfam" id="PF09320">
    <property type="entry name" value="DUF1977"/>
    <property type="match status" value="1"/>
</dbReference>
<accession>A0A4V4LSY1</accession>
<dbReference type="InterPro" id="IPR025260">
    <property type="entry name" value="CHD1-like_C"/>
</dbReference>
<keyword evidence="13 37" id="KW-0028">Amino-acid biosynthesis</keyword>
<evidence type="ECO:0000256" key="22">
    <source>
        <dbReference type="ARBA" id="ARBA00022833"/>
    </source>
</evidence>
<comment type="pathway">
    <text evidence="37">Metabolic intermediate biosynthesis; chorismate biosynthesis; chorismate from D-erythrose 4-phosphate and phosphoenolpyruvate: step 4/7.</text>
</comment>
<keyword evidence="31" id="KW-0539">Nucleus</keyword>
<keyword evidence="16 37" id="KW-0479">Metal-binding</keyword>
<dbReference type="GO" id="GO:0009073">
    <property type="term" value="P:aromatic amino acid family biosynthetic process"/>
    <property type="evidence" value="ECO:0007669"/>
    <property type="project" value="UniProtKB-UniRule"/>
</dbReference>
<dbReference type="GO" id="GO:0003866">
    <property type="term" value="F:3-phosphoshikimate 1-carboxyvinyltransferase activity"/>
    <property type="evidence" value="ECO:0007669"/>
    <property type="project" value="UniProtKB-UniRule"/>
</dbReference>
<keyword evidence="32 37" id="KW-0511">Multifunctional enzyme</keyword>
<dbReference type="InterPro" id="IPR013708">
    <property type="entry name" value="Shikimate_DH-bd_N"/>
</dbReference>
<comment type="similarity">
    <text evidence="37">In the N-terminal section; belongs to the sugar phosphate cyclases superfamily. Dehydroquinate synthase family.</text>
</comment>
<keyword evidence="48" id="KW-1185">Reference proteome</keyword>
<dbReference type="PROSITE" id="PS50013">
    <property type="entry name" value="CHROMO_2"/>
    <property type="match status" value="2"/>
</dbReference>
<dbReference type="OrthoDB" id="197068at2759"/>
<comment type="catalytic activity">
    <reaction evidence="37">
        <text>7-phospho-2-dehydro-3-deoxy-D-arabino-heptonate = 3-dehydroquinate + phosphate</text>
        <dbReference type="Rhea" id="RHEA:21968"/>
        <dbReference type="ChEBI" id="CHEBI:32364"/>
        <dbReference type="ChEBI" id="CHEBI:43474"/>
        <dbReference type="ChEBI" id="CHEBI:58394"/>
        <dbReference type="EC" id="4.2.3.4"/>
    </reaction>
</comment>
<feature type="compositionally biased region" description="Low complexity" evidence="41">
    <location>
        <begin position="56"/>
        <end position="78"/>
    </location>
</feature>
<dbReference type="SMART" id="SM00271">
    <property type="entry name" value="DnaJ"/>
    <property type="match status" value="1"/>
</dbReference>
<evidence type="ECO:0000256" key="33">
    <source>
        <dbReference type="ARBA" id="ARBA00023288"/>
    </source>
</evidence>
<dbReference type="CDD" id="cd01065">
    <property type="entry name" value="NAD_bind_Shikimate_DH"/>
    <property type="match status" value="1"/>
</dbReference>
<dbReference type="SUPFAM" id="SSF51735">
    <property type="entry name" value="NAD(P)-binding Rossmann-fold domains"/>
    <property type="match status" value="1"/>
</dbReference>
<comment type="similarity">
    <text evidence="9">Belongs to the EPSP synthase family.</text>
</comment>
<dbReference type="InterPro" id="IPR023000">
    <property type="entry name" value="Shikimate_kinase_CS"/>
</dbReference>
<keyword evidence="15" id="KW-0519">Myristate</keyword>
<feature type="binding site" evidence="37">
    <location>
        <position position="615"/>
    </location>
    <ligand>
        <name>Zn(2+)</name>
        <dbReference type="ChEBI" id="CHEBI:29105"/>
        <note>catalytic</note>
    </ligand>
</feature>
<feature type="binding site" evidence="37">
    <location>
        <position position="781"/>
    </location>
    <ligand>
        <name>7-phospho-2-dehydro-3-deoxy-D-arabino-heptonate</name>
        <dbReference type="ChEBI" id="CHEBI:58394"/>
    </ligand>
</feature>
<evidence type="ECO:0000256" key="17">
    <source>
        <dbReference type="ARBA" id="ARBA00022737"/>
    </source>
</evidence>
<dbReference type="CDD" id="cd18793">
    <property type="entry name" value="SF2_C_SNF"/>
    <property type="match status" value="1"/>
</dbReference>
<dbReference type="SUPFAM" id="SSF46565">
    <property type="entry name" value="Chaperone J-domain"/>
    <property type="match status" value="1"/>
</dbReference>
<feature type="region of interest" description="3-dehydroquinate synthase" evidence="37">
    <location>
        <begin position="1"/>
        <end position="809"/>
    </location>
</feature>
<feature type="region of interest" description="Disordered" evidence="41">
    <location>
        <begin position="171"/>
        <end position="210"/>
    </location>
</feature>
<comment type="pathway">
    <text evidence="4 37">Metabolic intermediate biosynthesis; chorismate biosynthesis; chorismate from D-erythrose 4-phosphate and phosphoenolpyruvate: step 6/7.</text>
</comment>
<dbReference type="Pfam" id="PF00025">
    <property type="entry name" value="Arf"/>
    <property type="match status" value="1"/>
</dbReference>
<dbReference type="InterPro" id="IPR049730">
    <property type="entry name" value="SNF2/RAD54-like_C"/>
</dbReference>
<keyword evidence="11" id="KW-0813">Transport</keyword>
<dbReference type="InterPro" id="IPR001986">
    <property type="entry name" value="Enolpyruvate_Tfrase_dom"/>
</dbReference>
<feature type="binding site" evidence="37">
    <location>
        <position position="696"/>
    </location>
    <ligand>
        <name>Zn(2+)</name>
        <dbReference type="ChEBI" id="CHEBI:29105"/>
        <note>catalytic</note>
    </ligand>
</feature>
<feature type="domain" description="Helicase ATP-binding" evidence="45">
    <location>
        <begin position="2480"/>
        <end position="2648"/>
    </location>
</feature>
<feature type="binding site" evidence="37">
    <location>
        <position position="675"/>
    </location>
    <ligand>
        <name>7-phospho-2-dehydro-3-deoxy-D-arabino-heptonate</name>
        <dbReference type="ChEBI" id="CHEBI:58394"/>
    </ligand>
</feature>
<feature type="compositionally biased region" description="Acidic residues" evidence="41">
    <location>
        <begin position="3348"/>
        <end position="3358"/>
    </location>
</feature>
<feature type="binding site" evidence="37">
    <location>
        <position position="540"/>
    </location>
    <ligand>
        <name>NAD(+)</name>
        <dbReference type="ChEBI" id="CHEBI:57540"/>
    </ligand>
</feature>
<dbReference type="InterPro" id="IPR000953">
    <property type="entry name" value="Chromo/chromo_shadow_dom"/>
</dbReference>
<dbReference type="InterPro" id="IPR041150">
    <property type="entry name" value="Cdh1_DBD"/>
</dbReference>
<feature type="binding site" evidence="37">
    <location>
        <position position="712"/>
    </location>
    <ligand>
        <name>Zn(2+)</name>
        <dbReference type="ChEBI" id="CHEBI:29105"/>
        <note>catalytic</note>
    </ligand>
</feature>
<comment type="similarity">
    <text evidence="10">Belongs to the small GTPase superfamily. Arf family.</text>
</comment>
<dbReference type="InterPro" id="IPR006689">
    <property type="entry name" value="Small_GTPase_ARF/SAR"/>
</dbReference>
<evidence type="ECO:0000256" key="20">
    <source>
        <dbReference type="ARBA" id="ARBA00022801"/>
    </source>
</evidence>
<evidence type="ECO:0000313" key="47">
    <source>
        <dbReference type="EMBL" id="TIA88193.1"/>
    </source>
</evidence>
<evidence type="ECO:0000256" key="24">
    <source>
        <dbReference type="ARBA" id="ARBA00022857"/>
    </source>
</evidence>
<keyword evidence="12 37" id="KW-0963">Cytoplasm</keyword>
<protein>
    <recommendedName>
        <fullName evidence="37">Pentafunctional AROM polypeptide</fullName>
    </recommendedName>
    <domain>
        <recommendedName>
            <fullName evidence="37">3-dehydroquinate synthase</fullName>
            <shortName evidence="37">DHQS</shortName>
            <ecNumber evidence="37">4.2.3.4</ecNumber>
        </recommendedName>
    </domain>
    <domain>
        <recommendedName>
            <fullName evidence="37">3-phosphoshikimate 1-carboxyvinyltransferase</fullName>
            <ecNumber evidence="37">2.5.1.19</ecNumber>
        </recommendedName>
        <alternativeName>
            <fullName evidence="37">5-enolpyruvylshikimate-3-phosphate synthase</fullName>
            <shortName evidence="37">EPSP synthase</shortName>
            <shortName evidence="37">EPSPS</shortName>
        </alternativeName>
    </domain>
    <domain>
        <recommendedName>
            <fullName evidence="37">Shikimate kinase</fullName>
            <shortName evidence="37">SK</shortName>
            <ecNumber evidence="37">2.7.1.71</ecNumber>
        </recommendedName>
    </domain>
    <domain>
        <recommendedName>
            <fullName evidence="37">3-dehydroquinate dehydratase</fullName>
            <shortName evidence="37">3-dehydroquinase</shortName>
            <ecNumber evidence="37">4.2.1.10</ecNumber>
        </recommendedName>
    </domain>
    <domain>
        <recommendedName>
            <fullName evidence="37">Shikimate dehydrogenase</fullName>
            <ecNumber evidence="37">1.1.1.25</ecNumber>
        </recommendedName>
    </domain>
</protein>
<evidence type="ECO:0000256" key="36">
    <source>
        <dbReference type="ARBA" id="ARBA00054455"/>
    </source>
</evidence>
<evidence type="ECO:0000256" key="35">
    <source>
        <dbReference type="ARBA" id="ARBA00048567"/>
    </source>
</evidence>
<dbReference type="GO" id="GO:0003855">
    <property type="term" value="F:3-dehydroquinate dehydratase activity"/>
    <property type="evidence" value="ECO:0007669"/>
    <property type="project" value="UniProtKB-UniRule"/>
</dbReference>
<keyword evidence="17" id="KW-0677">Repeat</keyword>
<dbReference type="InterPro" id="IPR013792">
    <property type="entry name" value="RNA3'P_cycl/enolpyr_Trfase_a/b"/>
</dbReference>
<dbReference type="FunFam" id="1.10.287.110:FF:000070">
    <property type="entry name" value="Endoplasmic reticulum protein, putative"/>
    <property type="match status" value="1"/>
</dbReference>
<dbReference type="InterPro" id="IPR027417">
    <property type="entry name" value="P-loop_NTPase"/>
</dbReference>
<comment type="pathway">
    <text evidence="37">Metabolic intermediate biosynthesis; chorismate biosynthesis; chorismate from D-erythrose 4-phosphate and phosphoenolpyruvate: step 2/7.</text>
</comment>
<dbReference type="InterPro" id="IPR013785">
    <property type="entry name" value="Aldolase_TIM"/>
</dbReference>
<feature type="coiled-coil region" evidence="40">
    <location>
        <begin position="2963"/>
        <end position="2990"/>
    </location>
</feature>
<evidence type="ECO:0000256" key="40">
    <source>
        <dbReference type="SAM" id="Coils"/>
    </source>
</evidence>
<evidence type="ECO:0000256" key="4">
    <source>
        <dbReference type="ARBA" id="ARBA00004811"/>
    </source>
</evidence>
<dbReference type="InterPro" id="IPR001650">
    <property type="entry name" value="Helicase_C-like"/>
</dbReference>
<dbReference type="Pfam" id="PF18317">
    <property type="entry name" value="SDH_C"/>
    <property type="match status" value="1"/>
</dbReference>
<comment type="function">
    <text evidence="36 37">The AROM polypeptide catalyzes 5 consecutive enzymatic reactions in prechorismate polyaromatic amino acid biosynthesis.</text>
</comment>
<keyword evidence="14 37" id="KW-0808">Transferase</keyword>
<sequence length="3645" mass="404798">MDDAKKSLNLAKDYFTQGNLNQASKFASKALRIGHLPEAAQLISQIEEMQKQGKQSTNSASNTASNNASTTSASASNADNLRNRNEKSQQHSNTSKGWTPAQQSLVKRVRGCKPHAYYDILALEKGCDDNDIKKAYRKLALQLHPDKNSAPGADEAFKLVSKAFQVLSDPDKRSSYDRFGSDPDSRGGGGGSTGDPFAGMRRGGAGPQFDSQVSPEDLFNMFFGGGGGGFGGGGAAFGGSPFATSFGGPGFNMRFGGPGMNSYTNTRRYPRQQQAQPQSMLQQILPILILVGFTLLSYLPSLLGSLFSIPPPAFSLDKTVFYSLEKTTGFPHDVKYYVNPSQWRNHPYSQNNQVPQTFSKEVERLLAQRLGRKCKYWLQDRDKRIERYSGFFGIGKDDEKLEEVYKETNEHCDRLRELGYSMDDNYSITKVNILGHDSIHCGFHLSEYIAHTISASLKSSAYVFITDSNIEKLHLHTLQADLRRALHSANSSAKILSYVVPPGESSKSRAVKEEIEDWMFTHRLTRDTVVIALGGGVVGDLTGFLAATYMRGVPFVQIPTTLLAMVDSSVGGKTAIDVPAGKNLVGAFWQPKYIFIDIAMLETLPQREVSNGMAEVIKTAAIWNAEEFSDLENNAPAILSAVSKSSKKFAGRHASNRSPEQSLILKVVSGSIGVKSHVVTVDERETGLRNLVNFGHSIGHAIEAIVAPQVLHGECVSVGMILEAEVSRALGHLSQVAVGRLSRCLKAYNLPTTTDEALFTRLPQFKNITVDRLIEIMAVDKKNAGSNKKIVLLGGIGSTVEQKASIVKDDIIRRVLSASVRVEAGVPPKHFTLSTPGSKSISNRVMVLAALGKGTVKIRNLLHSDDTKVMMSALNDLNGAAFAFEDGGDTLVIEGGQGRLNPPDDGKHIYLQNAGTAARFLTTVCTLVQPTAKQQHTVITGNARMKQRPIAPLVDALRSNGSKVDYLEGQGGLPLRVECSKNGLAGGHIQLAASVSSQYVSSILLCAPYAAEAITLELVGGQVISQPYIDMTIAMMKDFGVAVERVKDASGKLLDVYKIPKTSYTNPSQYNVESDASSATYPAAIAALTGTTVTIQNIGNESLQGDAGFAKNVLEPMGCKVEQTKYDTTVTGPTTHPLRALGSIDMESMTDAFLTACCVLAVATGDPASGSRMDGNGTRIYGIANQRQKVGDVRVMYLFAHFAQECERIQAMADELAKFGIRTEQDPDSITVFPKPATELNTDVVVHCYDDHRVALAFSCLAQKVAGTILDEKRCVEKTWPNWWDDLQNKVGVSAPERVFLTNTPKIGIPVSGVDAHPVAGPPSPKLAPVPAAAPPGAYIPDASIFIIGMRGSGKTTVGNLAAGTLNRKFLDADALLEEETNVTVYNYVQQFGWDAFRKAELDVLKKLIEKHAQGYIISLGGGVVETAEARELLKAYAADSEGGPVVYVERDEQEIVHYLQNEKSRPAYATGNEVVDVLHRRKPWFLECATHRFINHLNLQAQVNALMSGKHTDLTNNKMLRSEVREIKRFFKFISGDDINAVDVHARRTYFLSLTYANILDALPILDKLSEGVDALEVRVDLLSEDGIPPKLPGVPSAEYVSMQLSALRQCTSLPIIYTVRTHSQGGMIPDDKFEDIAALIELGVALGSEYVDVEVNLPDSLIDAVVNRRGNSKIIASMHDFPGHFKWNSTQMTEKYNAGARYADVVKLVGRANSIEDNYETLKFINKLPPSKPVLAFNVGVIGQLSRIQNYVLTPVTHDLLPSKAAPGQLSFKEIQQALHLTGQLPHKKFYLLGSPIQQSQSPTLHNTGFSQLGLPYTYSLHERETLDDSVDAILASQDFGGASVTIPHKVDILSKLHTLSMPAKAIGAINTIVVREGLNGERELFGDNTDWQAIRNCAMASVGGTDAINASSAGLVIGAGGTCRAALYALHAIGCGTIYLYNRTKENAQKVADAFPSFNIQVLDDLDTINTPPQVIVSCIPASATTLTKDNSDGIFLPPSIFKREAGVVIDMSYKPFKTPLLELSEAKDKWIAIPGASILLEQGFAQFKLWTGRQPARKEVEKAVWQKYMQMHGELTEMGTQNGSNGSSSGDAEGEPDESMAVAVDADADAQPPAQPEQDKIDLSYVDADLYGLRRSGRAAKKEADSNYLDDFIDDDEDEYSDAPKRKSRRRGSRRAAPKRDAPPPRFDESSEDEYFTSVTSKKRQRTKQRAQSSDEEDSLDDDDAGAFRASSRGNNGVTNYNEELMAGFETDESERIEADVAPVQEPKIGDKPPEYEIETVFGHSRDATNSPDADDDPYNNMRFHIKWRGFSHHHNTDESYEFLKRCKGIKRVDNYIKNIYNYQHEIYANRQHNKEDYEIVEMEKERLRDLVDMYRKVERILDQRDLDSTTEYLCKWTGLQYSECTWEKHDDVIQYAPEQIDAYILRTASTTVPNRSANYNKHRPKFSTLLESPQYIQATGGELLDYQMTGLNWLAYLWSRMESGILADEMGLGKTVQSIAYISWLFHERQQFGPFLVVVPLSTIPSWQAQFTKWAPDLNVVCYNGSGKSREVIREYEFGDYRKLKFNVLLTTYEFCLKDRAELGQMRWQALLVDEAHRLKNSESQLYETLFSFVTNSKLLITGTPLQNNVKELSALMHFLMPERYSITGDFELTDEDREDKIGQLHDQLKNIMLRRLKRDVIKSLPTKSERILRVELSSLQTHYYRNILTKNFTALKSSEGGGPAMSMMNIANDLRKASNHPYLFDGAEGSSNMKDEVLKGLVMNSGKMVLLDKLLARLKADGHRVLIFSQMVRMLDIISDYLSLRGYMHQRLDGTIPSEQRRKAINHFNAENSHDFAFLLSTRAGGLGIDLQTANTVIIFDSDWNPQNDLQAMARAHRIGQKSHVSIYRFVSKDTMEEDILERAKRKMVLEYAIINQVDTSGKNIGQPKSAKQQPDNFSKEELSAILKFGAQNMFKTDDTEQNKKLAELNLDDLLARAENLESDQAVGGSSLGGQDFLQQFQVQDIKNDTSWEDIIPAEERDKLDEEQKEELKKQTEAELQEQYGKRAASKVQPGTYKTGDAPSPPKKAQRDAPLIPKKTTAQRAIELKERDLRNLIRGITRFGDIRVRMDDIVKDSKLEGKNRTILIQTSDDLLNRCKEAVDDHNAELKSRAQAGESITQNDRQKAILISFKSIQGVNSLTTYTRYKELSFLHDVLTGVGNHLSWRIPVDKLKSVVGWACEWTAKDDAMLLIGCWRHGLGNWETIANDKELGLHGKIFLEEGRGKTKKEDKKIPNAVHLVRRSDYLLSELRKALEKDFIAKEQMDAAGPPQGAAAQGSRAALTEKPSRASPAMKKERDSVFDSDDGSESMDESAMKENMRPVRKQLKSLKNQVDTLKGAEKLKLLKECLRSVGTRIDELMNESSDKERTRKHAWQFVTLFWPKEVKYTQLIEIYKKLLGQTGGPSTSGVKRQPSVESNEQEVKKQKILWKTKELRLLMLGLDAAGKTTILYKLKLNQSVTTIPTVGFNVETVTYKNVKFNVWDVGGQDKIRPLWRHYYTGTQGLVFVIDSQDRDRIDEARQELHRILGDREMRDCLLLVFANKQDLPGAMSPAEVTEKLGLHKMRERSWYVHPSCATTGEGLFEGLSWLSTNVKKRAQ</sequence>
<dbReference type="Gene3D" id="3.40.50.1970">
    <property type="match status" value="1"/>
</dbReference>
<evidence type="ECO:0000256" key="23">
    <source>
        <dbReference type="ARBA" id="ARBA00022840"/>
    </source>
</evidence>
<feature type="binding site" evidence="37">
    <location>
        <begin position="1349"/>
        <end position="1356"/>
    </location>
    <ligand>
        <name>ATP</name>
        <dbReference type="ChEBI" id="CHEBI:30616"/>
    </ligand>
</feature>
<keyword evidence="30 37" id="KW-0456">Lyase</keyword>
<dbReference type="InterPro" id="IPR031322">
    <property type="entry name" value="Shikimate/glucono_kinase"/>
</dbReference>
<name>A0A4V4LSY1_9BASI</name>
<dbReference type="CDD" id="cd06257">
    <property type="entry name" value="DnaJ"/>
    <property type="match status" value="1"/>
</dbReference>
<evidence type="ECO:0000256" key="26">
    <source>
        <dbReference type="ARBA" id="ARBA00023002"/>
    </source>
</evidence>
<keyword evidence="42" id="KW-0472">Membrane</keyword>
<dbReference type="GO" id="GO:0008652">
    <property type="term" value="P:amino acid biosynthetic process"/>
    <property type="evidence" value="ECO:0007669"/>
    <property type="project" value="UniProtKB-KW"/>
</dbReference>
<evidence type="ECO:0000256" key="1">
    <source>
        <dbReference type="ARBA" id="ARBA00004123"/>
    </source>
</evidence>
<keyword evidence="26 37" id="KW-0560">Oxidoreductase</keyword>
<dbReference type="SMART" id="SM00487">
    <property type="entry name" value="DEXDc"/>
    <property type="match status" value="1"/>
</dbReference>
<evidence type="ECO:0000256" key="25">
    <source>
        <dbReference type="ARBA" id="ARBA00022927"/>
    </source>
</evidence>
<dbReference type="InterPro" id="IPR014001">
    <property type="entry name" value="Helicase_ATP-bd"/>
</dbReference>
<comment type="similarity">
    <text evidence="6">In the 2nd section; belongs to the type-I 3-dehydroquinase family.</text>
</comment>
<dbReference type="GO" id="GO:0005789">
    <property type="term" value="C:endoplasmic reticulum membrane"/>
    <property type="evidence" value="ECO:0007669"/>
    <property type="project" value="UniProtKB-SubCell"/>
</dbReference>
<dbReference type="Pfam" id="PF24621">
    <property type="entry name" value="DHQS_C"/>
    <property type="match status" value="1"/>
</dbReference>
<evidence type="ECO:0000256" key="34">
    <source>
        <dbReference type="ARBA" id="ARBA00044633"/>
    </source>
</evidence>
<dbReference type="GO" id="GO:0003924">
    <property type="term" value="F:GTPase activity"/>
    <property type="evidence" value="ECO:0007669"/>
    <property type="project" value="InterPro"/>
</dbReference>
<feature type="binding site" evidence="37">
    <location>
        <position position="573"/>
    </location>
    <ligand>
        <name>7-phospho-2-dehydro-3-deoxy-D-arabino-heptonate</name>
        <dbReference type="ChEBI" id="CHEBI:58394"/>
    </ligand>
</feature>
<evidence type="ECO:0000256" key="39">
    <source>
        <dbReference type="PIRSR" id="PIRSR606689-2"/>
    </source>
</evidence>
<evidence type="ECO:0000256" key="18">
    <source>
        <dbReference type="ARBA" id="ARBA00022741"/>
    </source>
</evidence>
<evidence type="ECO:0000256" key="14">
    <source>
        <dbReference type="ARBA" id="ARBA00022679"/>
    </source>
</evidence>